<dbReference type="WBParaSite" id="SVE_0522900.1">
    <property type="protein sequence ID" value="SVE_0522900.1"/>
    <property type="gene ID" value="SVE_0522900"/>
</dbReference>
<dbReference type="AlphaFoldDB" id="A0A0K0F8S9"/>
<evidence type="ECO:0000256" key="2">
    <source>
        <dbReference type="ARBA" id="ARBA00010513"/>
    </source>
</evidence>
<evidence type="ECO:0000256" key="5">
    <source>
        <dbReference type="ARBA" id="ARBA00022553"/>
    </source>
</evidence>
<dbReference type="Pfam" id="PF04969">
    <property type="entry name" value="CS"/>
    <property type="match status" value="1"/>
</dbReference>
<dbReference type="PANTHER" id="PTHR12356:SF3">
    <property type="entry name" value="NUCLEAR MIGRATION PROTEIN NUDC"/>
    <property type="match status" value="1"/>
</dbReference>
<evidence type="ECO:0000256" key="8">
    <source>
        <dbReference type="SAM" id="Phobius"/>
    </source>
</evidence>
<evidence type="ECO:0000313" key="10">
    <source>
        <dbReference type="Proteomes" id="UP000035680"/>
    </source>
</evidence>
<protein>
    <recommendedName>
        <fullName evidence="3">Nuclear migration protein nudC</fullName>
    </recommendedName>
    <alternativeName>
        <fullName evidence="6">Nuclear distribution protein C homolog</fullName>
    </alternativeName>
</protein>
<keyword evidence="5" id="KW-0597">Phosphoprotein</keyword>
<dbReference type="InterPro" id="IPR008978">
    <property type="entry name" value="HSP20-like_chaperone"/>
</dbReference>
<accession>A0A0K0F8S9</accession>
<dbReference type="PANTHER" id="PTHR12356">
    <property type="entry name" value="NUCLEAR MOVEMENT PROTEIN NUDC"/>
    <property type="match status" value="1"/>
</dbReference>
<dbReference type="InterPro" id="IPR007052">
    <property type="entry name" value="CS_dom"/>
</dbReference>
<feature type="transmembrane region" description="Helical" evidence="8">
    <location>
        <begin position="310"/>
        <end position="330"/>
    </location>
</feature>
<dbReference type="InterPro" id="IPR025934">
    <property type="entry name" value="NudC_N_dom"/>
</dbReference>
<keyword evidence="8" id="KW-0472">Membrane</keyword>
<feature type="transmembrane region" description="Helical" evidence="8">
    <location>
        <begin position="170"/>
        <end position="193"/>
    </location>
</feature>
<feature type="transmembrane region" description="Helical" evidence="8">
    <location>
        <begin position="277"/>
        <end position="298"/>
    </location>
</feature>
<dbReference type="GO" id="GO:0051082">
    <property type="term" value="F:unfolded protein binding"/>
    <property type="evidence" value="ECO:0007669"/>
    <property type="project" value="TreeGrafter"/>
</dbReference>
<evidence type="ECO:0000256" key="1">
    <source>
        <dbReference type="ARBA" id="ARBA00004496"/>
    </source>
</evidence>
<dbReference type="STRING" id="75913.A0A0K0F8S9"/>
<keyword evidence="4" id="KW-0963">Cytoplasm</keyword>
<dbReference type="GO" id="GO:0005737">
    <property type="term" value="C:cytoplasm"/>
    <property type="evidence" value="ECO:0007669"/>
    <property type="project" value="UniProtKB-SubCell"/>
</dbReference>
<comment type="subcellular location">
    <subcellularLocation>
        <location evidence="1">Cytoplasm</location>
    </subcellularLocation>
</comment>
<keyword evidence="8" id="KW-1133">Transmembrane helix</keyword>
<reference evidence="11" key="2">
    <citation type="submission" date="2015-08" db="UniProtKB">
        <authorList>
            <consortium name="WormBaseParasite"/>
        </authorList>
    </citation>
    <scope>IDENTIFICATION</scope>
</reference>
<name>A0A0K0F8S9_STRVS</name>
<organism evidence="10 11">
    <name type="scientific">Strongyloides venezuelensis</name>
    <name type="common">Threadworm</name>
    <dbReference type="NCBI Taxonomy" id="75913"/>
    <lineage>
        <taxon>Eukaryota</taxon>
        <taxon>Metazoa</taxon>
        <taxon>Ecdysozoa</taxon>
        <taxon>Nematoda</taxon>
        <taxon>Chromadorea</taxon>
        <taxon>Rhabditida</taxon>
        <taxon>Tylenchina</taxon>
        <taxon>Panagrolaimomorpha</taxon>
        <taxon>Strongyloidoidea</taxon>
        <taxon>Strongyloididae</taxon>
        <taxon>Strongyloides</taxon>
    </lineage>
</organism>
<reference evidence="10" key="1">
    <citation type="submission" date="2014-07" db="EMBL/GenBank/DDBJ databases">
        <authorList>
            <person name="Martin A.A"/>
            <person name="De Silva N."/>
        </authorList>
    </citation>
    <scope>NUCLEOTIDE SEQUENCE</scope>
</reference>
<proteinExistence type="inferred from homology"/>
<dbReference type="FunFam" id="2.60.40.790:FF:000001">
    <property type="entry name" value="Nuclear migration protein nudC"/>
    <property type="match status" value="1"/>
</dbReference>
<feature type="region of interest" description="Disordered" evidence="7">
    <location>
        <begin position="442"/>
        <end position="471"/>
    </location>
</feature>
<evidence type="ECO:0000256" key="7">
    <source>
        <dbReference type="SAM" id="MobiDB-lite"/>
    </source>
</evidence>
<dbReference type="GO" id="GO:0006457">
    <property type="term" value="P:protein folding"/>
    <property type="evidence" value="ECO:0007669"/>
    <property type="project" value="TreeGrafter"/>
</dbReference>
<sequence length="689" mass="79274">MSTTPSTLLFDETPSQNINLLLQSTPISSALKSFHVNQKQSIHTPSLNEFSQSSQSNTPIIRRPVSHYTTLPINSLFYQNNQLSVPASLRQSTISNNILPETHCDNSNINTVNSIKQPLSTTSDVISNNNSFEPDTEPIKSNNHLTKNCQSPRIKKMFRRKINVHKKIKATYNILLLVIFVSCISITVSTLRIDSFISNLPKSPERVANNQRHQFEYGFWTMAFVTTLFHLMISVTLLIICLIHLYCAYSITKNITFPEEEVLLYLNSTAVWRNIMVYFYLVSLMFSIITNTCFIFVIPTNIGIYSKGTILATGIFLCLFILFVAFHTLFKWCKIIKEDEEHSYDEKYKFTTYSSISKGCDKIDINSLMDKFSIMANEKFDGIFLSLAQQMENGIPELFDVLFNFLSRKTDFFTGSSIENAKDIVLKAFEKNAAEAKMIEEKNKREKAEKERKLAERKAAQKAKDNEEFSKVQEITEEEAIAFEEEQRKLKEKQSQPVNDKDDNKDEDDNEEDKNKLRPNSGNGCDLEKYQWTQTLAEVEIRIPFKMPFPLKSKDVVVEFGKKSLKVGLKGHELVINGDLKAEVKLDDCTWLLEDKKTVIVTLSKVHNMEWWSQLLVTDPEINTKKIVPENSKLSDLDGETRAMVEKMMYDQRQKEMGLPTSDEKKKQDILKTFMKQHPEMDFSKAKFS</sequence>
<feature type="region of interest" description="Disordered" evidence="7">
    <location>
        <begin position="487"/>
        <end position="525"/>
    </location>
</feature>
<evidence type="ECO:0000256" key="6">
    <source>
        <dbReference type="ARBA" id="ARBA00030427"/>
    </source>
</evidence>
<dbReference type="PROSITE" id="PS51203">
    <property type="entry name" value="CS"/>
    <property type="match status" value="1"/>
</dbReference>
<keyword evidence="10" id="KW-1185">Reference proteome</keyword>
<dbReference type="Pfam" id="PF14050">
    <property type="entry name" value="Nudc_N"/>
    <property type="match status" value="1"/>
</dbReference>
<dbReference type="SUPFAM" id="SSF49764">
    <property type="entry name" value="HSP20-like chaperones"/>
    <property type="match status" value="1"/>
</dbReference>
<dbReference type="InterPro" id="IPR037898">
    <property type="entry name" value="NudC_fam"/>
</dbReference>
<dbReference type="CDD" id="cd06492">
    <property type="entry name" value="p23_mNUDC_like"/>
    <property type="match status" value="1"/>
</dbReference>
<evidence type="ECO:0000256" key="3">
    <source>
        <dbReference type="ARBA" id="ARBA00017641"/>
    </source>
</evidence>
<dbReference type="Proteomes" id="UP000035680">
    <property type="component" value="Unassembled WGS sequence"/>
</dbReference>
<keyword evidence="8" id="KW-0812">Transmembrane</keyword>
<evidence type="ECO:0000256" key="4">
    <source>
        <dbReference type="ARBA" id="ARBA00022490"/>
    </source>
</evidence>
<feature type="domain" description="CS" evidence="9">
    <location>
        <begin position="525"/>
        <end position="616"/>
    </location>
</feature>
<feature type="compositionally biased region" description="Basic and acidic residues" evidence="7">
    <location>
        <begin position="487"/>
        <end position="504"/>
    </location>
</feature>
<dbReference type="Gene3D" id="2.60.40.790">
    <property type="match status" value="1"/>
</dbReference>
<evidence type="ECO:0000313" key="11">
    <source>
        <dbReference type="WBParaSite" id="SVE_0522900.1"/>
    </source>
</evidence>
<evidence type="ECO:0000259" key="9">
    <source>
        <dbReference type="PROSITE" id="PS51203"/>
    </source>
</evidence>
<feature type="transmembrane region" description="Helical" evidence="8">
    <location>
        <begin position="219"/>
        <end position="247"/>
    </location>
</feature>
<comment type="similarity">
    <text evidence="2">Belongs to the nudC family.</text>
</comment>